<dbReference type="Pfam" id="PF00133">
    <property type="entry name" value="tRNA-synt_1"/>
    <property type="match status" value="1"/>
</dbReference>
<keyword evidence="10 14" id="KW-0648">Protein biosynthesis</keyword>
<evidence type="ECO:0000256" key="13">
    <source>
        <dbReference type="ARBA" id="ARBA00048359"/>
    </source>
</evidence>
<dbReference type="PROSITE" id="PS00178">
    <property type="entry name" value="AA_TRNA_LIGASE_I"/>
    <property type="match status" value="1"/>
</dbReference>
<dbReference type="InterPro" id="IPR014729">
    <property type="entry name" value="Rossmann-like_a/b/a_fold"/>
</dbReference>
<feature type="binding site" evidence="14">
    <location>
        <position position="921"/>
    </location>
    <ligand>
        <name>Zn(2+)</name>
        <dbReference type="ChEBI" id="CHEBI:29105"/>
    </ligand>
</feature>
<dbReference type="InterPro" id="IPR001412">
    <property type="entry name" value="aa-tRNA-synth_I_CS"/>
</dbReference>
<evidence type="ECO:0000256" key="10">
    <source>
        <dbReference type="ARBA" id="ARBA00022917"/>
    </source>
</evidence>
<dbReference type="GO" id="GO:0000049">
    <property type="term" value="F:tRNA binding"/>
    <property type="evidence" value="ECO:0007669"/>
    <property type="project" value="InterPro"/>
</dbReference>
<evidence type="ECO:0000259" key="17">
    <source>
        <dbReference type="Pfam" id="PF08264"/>
    </source>
</evidence>
<dbReference type="InterPro" id="IPR023585">
    <property type="entry name" value="Ile-tRNA-ligase_type1"/>
</dbReference>
<organism evidence="18 19">
    <name type="scientific">Pediococcus stilesii</name>
    <dbReference type="NCBI Taxonomy" id="331679"/>
    <lineage>
        <taxon>Bacteria</taxon>
        <taxon>Bacillati</taxon>
        <taxon>Bacillota</taxon>
        <taxon>Bacilli</taxon>
        <taxon>Lactobacillales</taxon>
        <taxon>Lactobacillaceae</taxon>
        <taxon>Pediococcus</taxon>
    </lineage>
</organism>
<dbReference type="PATRIC" id="fig|331679.3.peg.1701"/>
<evidence type="ECO:0000256" key="4">
    <source>
        <dbReference type="ARBA" id="ARBA00022490"/>
    </source>
</evidence>
<dbReference type="FunFam" id="1.10.730.20:FF:000001">
    <property type="entry name" value="Isoleucine--tRNA ligase"/>
    <property type="match status" value="1"/>
</dbReference>
<feature type="binding site" evidence="14">
    <location>
        <position position="944"/>
    </location>
    <ligand>
        <name>Zn(2+)</name>
        <dbReference type="ChEBI" id="CHEBI:29105"/>
    </ligand>
</feature>
<dbReference type="FunFam" id="3.90.740.10:FF:000006">
    <property type="entry name" value="Isoleucine--tRNA ligase"/>
    <property type="match status" value="1"/>
</dbReference>
<evidence type="ECO:0000256" key="11">
    <source>
        <dbReference type="ARBA" id="ARBA00023146"/>
    </source>
</evidence>
<evidence type="ECO:0000256" key="7">
    <source>
        <dbReference type="ARBA" id="ARBA00022741"/>
    </source>
</evidence>
<dbReference type="GO" id="GO:0005829">
    <property type="term" value="C:cytosol"/>
    <property type="evidence" value="ECO:0007669"/>
    <property type="project" value="TreeGrafter"/>
</dbReference>
<dbReference type="CDD" id="cd07960">
    <property type="entry name" value="Anticodon_Ia_Ile_BEm"/>
    <property type="match status" value="1"/>
</dbReference>
<evidence type="ECO:0000256" key="8">
    <source>
        <dbReference type="ARBA" id="ARBA00022833"/>
    </source>
</evidence>
<keyword evidence="6 14" id="KW-0479">Metal-binding</keyword>
<accession>A0A0R2L2C6</accession>
<keyword evidence="11 14" id="KW-0030">Aminoacyl-tRNA synthetase</keyword>
<feature type="binding site" evidence="14">
    <location>
        <position position="924"/>
    </location>
    <ligand>
        <name>Zn(2+)</name>
        <dbReference type="ChEBI" id="CHEBI:29105"/>
    </ligand>
</feature>
<proteinExistence type="inferred from homology"/>
<comment type="function">
    <text evidence="12 14">Catalyzes the attachment of isoleucine to tRNA(Ile). As IleRS can inadvertently accommodate and process structurally similar amino acids such as valine, to avoid such errors it has two additional distinct tRNA(Ile)-dependent editing activities. One activity is designated as 'pretransfer' editing and involves the hydrolysis of activated Val-AMP. The other activity is designated 'posttransfer' editing and involves deacylation of mischarged Val-tRNA(Ile).</text>
</comment>
<dbReference type="GO" id="GO:0006428">
    <property type="term" value="P:isoleucyl-tRNA aminoacylation"/>
    <property type="evidence" value="ECO:0007669"/>
    <property type="project" value="UniProtKB-UniRule"/>
</dbReference>
<comment type="subunit">
    <text evidence="3 14">Monomer.</text>
</comment>
<keyword evidence="19" id="KW-1185">Reference proteome</keyword>
<evidence type="ECO:0000256" key="9">
    <source>
        <dbReference type="ARBA" id="ARBA00022840"/>
    </source>
</evidence>
<dbReference type="InterPro" id="IPR002300">
    <property type="entry name" value="aa-tRNA-synth_Ia"/>
</dbReference>
<dbReference type="InterPro" id="IPR002301">
    <property type="entry name" value="Ile-tRNA-ligase"/>
</dbReference>
<keyword evidence="8 14" id="KW-0862">Zinc</keyword>
<evidence type="ECO:0000256" key="1">
    <source>
        <dbReference type="ARBA" id="ARBA00004496"/>
    </source>
</evidence>
<dbReference type="Gene3D" id="3.40.50.620">
    <property type="entry name" value="HUPs"/>
    <property type="match status" value="2"/>
</dbReference>
<reference evidence="18 19" key="1">
    <citation type="journal article" date="2015" name="Genome Announc.">
        <title>Expanding the biotechnology potential of lactobacilli through comparative genomics of 213 strains and associated genera.</title>
        <authorList>
            <person name="Sun Z."/>
            <person name="Harris H.M."/>
            <person name="McCann A."/>
            <person name="Guo C."/>
            <person name="Argimon S."/>
            <person name="Zhang W."/>
            <person name="Yang X."/>
            <person name="Jeffery I.B."/>
            <person name="Cooney J.C."/>
            <person name="Kagawa T.F."/>
            <person name="Liu W."/>
            <person name="Song Y."/>
            <person name="Salvetti E."/>
            <person name="Wrobel A."/>
            <person name="Rasinkangas P."/>
            <person name="Parkhill J."/>
            <person name="Rea M.C."/>
            <person name="O'Sullivan O."/>
            <person name="Ritari J."/>
            <person name="Douillard F.P."/>
            <person name="Paul Ross R."/>
            <person name="Yang R."/>
            <person name="Briner A.E."/>
            <person name="Felis G.E."/>
            <person name="de Vos W.M."/>
            <person name="Barrangou R."/>
            <person name="Klaenhammer T.R."/>
            <person name="Caufield P.W."/>
            <person name="Cui Y."/>
            <person name="Zhang H."/>
            <person name="O'Toole P.W."/>
        </authorList>
    </citation>
    <scope>NUCLEOTIDE SEQUENCE [LARGE SCALE GENOMIC DNA]</scope>
    <source>
        <strain evidence="18 19">DSM 18001</strain>
    </source>
</reference>
<comment type="subcellular location">
    <subcellularLocation>
        <location evidence="1 14">Cytoplasm</location>
    </subcellularLocation>
</comment>
<dbReference type="GO" id="GO:0004822">
    <property type="term" value="F:isoleucine-tRNA ligase activity"/>
    <property type="evidence" value="ECO:0007669"/>
    <property type="project" value="UniProtKB-UniRule"/>
</dbReference>
<dbReference type="PRINTS" id="PR00984">
    <property type="entry name" value="TRNASYNTHILE"/>
</dbReference>
<dbReference type="InterPro" id="IPR050081">
    <property type="entry name" value="Ile-tRNA_ligase"/>
</dbReference>
<keyword evidence="7 14" id="KW-0547">Nucleotide-binding</keyword>
<dbReference type="FunFam" id="1.10.10.830:FF:000001">
    <property type="entry name" value="Isoleucine--tRNA ligase"/>
    <property type="match status" value="1"/>
</dbReference>
<dbReference type="HAMAP" id="MF_02002">
    <property type="entry name" value="Ile_tRNA_synth_type1"/>
    <property type="match status" value="1"/>
</dbReference>
<dbReference type="GO" id="GO:0005524">
    <property type="term" value="F:ATP binding"/>
    <property type="evidence" value="ECO:0007669"/>
    <property type="project" value="UniProtKB-UniRule"/>
</dbReference>
<feature type="short sequence motif" description="'KMSKS' region" evidence="14">
    <location>
        <begin position="627"/>
        <end position="631"/>
    </location>
</feature>
<dbReference type="AlphaFoldDB" id="A0A0R2L2C6"/>
<keyword evidence="9 14" id="KW-0067">ATP-binding</keyword>
<feature type="binding site" evidence="14">
    <location>
        <position position="630"/>
    </location>
    <ligand>
        <name>ATP</name>
        <dbReference type="ChEBI" id="CHEBI:30616"/>
    </ligand>
</feature>
<evidence type="ECO:0000256" key="14">
    <source>
        <dbReference type="HAMAP-Rule" id="MF_02002"/>
    </source>
</evidence>
<evidence type="ECO:0000256" key="3">
    <source>
        <dbReference type="ARBA" id="ARBA00011245"/>
    </source>
</evidence>
<dbReference type="GO" id="GO:0002161">
    <property type="term" value="F:aminoacyl-tRNA deacylase activity"/>
    <property type="evidence" value="ECO:0007669"/>
    <property type="project" value="InterPro"/>
</dbReference>
<comment type="caution">
    <text evidence="18">The sequence shown here is derived from an EMBL/GenBank/DDBJ whole genome shotgun (WGS) entry which is preliminary data.</text>
</comment>
<dbReference type="Pfam" id="PF08264">
    <property type="entry name" value="Anticodon_1"/>
    <property type="match status" value="1"/>
</dbReference>
<dbReference type="InterPro" id="IPR033708">
    <property type="entry name" value="Anticodon_Ile_BEm"/>
</dbReference>
<dbReference type="InterPro" id="IPR009008">
    <property type="entry name" value="Val/Leu/Ile-tRNA-synth_edit"/>
</dbReference>
<dbReference type="PANTHER" id="PTHR42765:SF1">
    <property type="entry name" value="ISOLEUCINE--TRNA LIGASE, MITOCHONDRIAL"/>
    <property type="match status" value="1"/>
</dbReference>
<dbReference type="EC" id="6.1.1.5" evidence="14"/>
<dbReference type="PANTHER" id="PTHR42765">
    <property type="entry name" value="SOLEUCYL-TRNA SYNTHETASE"/>
    <property type="match status" value="1"/>
</dbReference>
<evidence type="ECO:0000256" key="12">
    <source>
        <dbReference type="ARBA" id="ARBA00025217"/>
    </source>
</evidence>
<dbReference type="GO" id="GO:0008270">
    <property type="term" value="F:zinc ion binding"/>
    <property type="evidence" value="ECO:0007669"/>
    <property type="project" value="UniProtKB-UniRule"/>
</dbReference>
<dbReference type="Pfam" id="PF06827">
    <property type="entry name" value="zf-FPG_IleRS"/>
    <property type="match status" value="1"/>
</dbReference>
<dbReference type="FunFam" id="3.40.50.620:FF:000152">
    <property type="entry name" value="Isoleucine--tRNA ligase"/>
    <property type="match status" value="1"/>
</dbReference>
<dbReference type="STRING" id="331679.IV81_GL001664"/>
<keyword evidence="4 14" id="KW-0963">Cytoplasm</keyword>
<evidence type="ECO:0000256" key="2">
    <source>
        <dbReference type="ARBA" id="ARBA00006887"/>
    </source>
</evidence>
<name>A0A0R2L2C6_9LACO</name>
<protein>
    <recommendedName>
        <fullName evidence="14">Isoleucine--tRNA ligase</fullName>
        <ecNumber evidence="14">6.1.1.5</ecNumber>
    </recommendedName>
    <alternativeName>
        <fullName evidence="14">Isoleucyl-tRNA synthetase</fullName>
        <shortName evidence="14">IleRS</shortName>
    </alternativeName>
</protein>
<dbReference type="SUPFAM" id="SSF47323">
    <property type="entry name" value="Anticodon-binding domain of a subclass of class I aminoacyl-tRNA synthetases"/>
    <property type="match status" value="1"/>
</dbReference>
<sequence>MALKFGWYHEDFVPLGMESFYFRFRKRVILVRVKDTLNLGKTKFKMRGNLPVNEKKREDVWFENKVYEQRQKLNEGKPSFVLHDGPPYANGNIHMGHAMNKISKDIIVRYKSMSGFRSPYVPGWDTHGLPIEQQLTKEGYDRKKMSTVEFRRLCHEYALKQVDKQRTDFKRLGVAAEWDNPYLTLKPEFEAQEIRTFGKMAELGLIYRGKKPVFWSWSSESAMAEAEVEYHDVTSPSAFYAEKVVDGKGVLDEDTYFVVWTTTPWTIPASEGITIDAGFNYSVVKPANEERKFVVATERLGYVTEEFGWHDVETLSVVQGRELENITAMHPFDNHRELLVMLGDFVTLDAGTGLVHTAPGFGEDDFRVGKEYGLDIFVPVDDRGYLTADAGPDFEGVFYEDANEMALNKLKESNALLKQMDYVHSYPFDWRTKKPIIFRATPQWFASVDKIREKILNSIEDVKFLPEWGQKRLHNMIRDRGDWVISRQRVWGVPLPIFYAEDGTPIIEKETTDYVADLFEKNGSDIWFEWDAKELLPEGFTSEHSPNGLFTKETDIMDVWFDSGSSHQGVLEERSYLKYPADLYLEGSDQYRGWFNSSLITSVAVSGKAPYKQVISQGFTLDGKGHKMSKSLGNTIVPDEIIKKMGAEIIRLWVSSIDSSSDVRVSQENFVKISDSYKKIRNTVRYLLANTADFNPQNDTVSYDELQPEDRFMMVKFNELVKELRGYYDAYSFIDIYKALMNFIITDLSAFYLDFAKDVVYIEPENSLKRRSMQTVFYRILVGLTKLVTPILPHTAEEIWEYLHEPEEFVQLSEMPEVLAIADSEKLLDNWEIIKKLRSHVLKALEEARDEKMIGKSMEAKANLYLDDQTMQVVKDLGVDLRLILIVSQLEVKELSAAPEEADKFDNQIAVQITPAAGEVCERCRMTKTDIGSDSNFETLCASCAKIVTENYPEAITEGFDEK</sequence>
<dbReference type="InterPro" id="IPR009080">
    <property type="entry name" value="tRNAsynth_Ia_anticodon-bd"/>
</dbReference>
<feature type="binding site" evidence="14">
    <location>
        <position position="941"/>
    </location>
    <ligand>
        <name>Zn(2+)</name>
        <dbReference type="ChEBI" id="CHEBI:29105"/>
    </ligand>
</feature>
<feature type="domain" description="Zinc finger FPG/IleRS-type" evidence="16">
    <location>
        <begin position="918"/>
        <end position="946"/>
    </location>
</feature>
<evidence type="ECO:0000256" key="6">
    <source>
        <dbReference type="ARBA" id="ARBA00022723"/>
    </source>
</evidence>
<dbReference type="InterPro" id="IPR013155">
    <property type="entry name" value="M/V/L/I-tRNA-synth_anticd-bd"/>
</dbReference>
<dbReference type="InterPro" id="IPR010663">
    <property type="entry name" value="Znf_FPG/IleRS"/>
</dbReference>
<comment type="catalytic activity">
    <reaction evidence="13 14">
        <text>tRNA(Ile) + L-isoleucine + ATP = L-isoleucyl-tRNA(Ile) + AMP + diphosphate</text>
        <dbReference type="Rhea" id="RHEA:11060"/>
        <dbReference type="Rhea" id="RHEA-COMP:9666"/>
        <dbReference type="Rhea" id="RHEA-COMP:9695"/>
        <dbReference type="ChEBI" id="CHEBI:30616"/>
        <dbReference type="ChEBI" id="CHEBI:33019"/>
        <dbReference type="ChEBI" id="CHEBI:58045"/>
        <dbReference type="ChEBI" id="CHEBI:78442"/>
        <dbReference type="ChEBI" id="CHEBI:78528"/>
        <dbReference type="ChEBI" id="CHEBI:456215"/>
        <dbReference type="EC" id="6.1.1.5"/>
    </reaction>
</comment>
<dbReference type="Proteomes" id="UP000051859">
    <property type="component" value="Unassembled WGS sequence"/>
</dbReference>
<feature type="short sequence motif" description="'HIGH' region" evidence="14">
    <location>
        <begin position="87"/>
        <end position="97"/>
    </location>
</feature>
<gene>
    <name evidence="14" type="primary">ileS</name>
    <name evidence="18" type="ORF">IV81_GL001664</name>
</gene>
<evidence type="ECO:0000259" key="16">
    <source>
        <dbReference type="Pfam" id="PF06827"/>
    </source>
</evidence>
<dbReference type="SUPFAM" id="SSF52374">
    <property type="entry name" value="Nucleotidylyl transferase"/>
    <property type="match status" value="1"/>
</dbReference>
<dbReference type="NCBIfam" id="TIGR00392">
    <property type="entry name" value="ileS"/>
    <property type="match status" value="1"/>
</dbReference>
<feature type="domain" description="Methionyl/Valyl/Leucyl/Isoleucyl-tRNA synthetase anticodon-binding" evidence="17">
    <location>
        <begin position="710"/>
        <end position="862"/>
    </location>
</feature>
<dbReference type="Gene3D" id="1.10.730.20">
    <property type="match status" value="1"/>
</dbReference>
<comment type="cofactor">
    <cofactor evidence="14">
        <name>Zn(2+)</name>
        <dbReference type="ChEBI" id="CHEBI:29105"/>
    </cofactor>
    <text evidence="14">Binds 1 zinc ion per subunit.</text>
</comment>
<evidence type="ECO:0000256" key="5">
    <source>
        <dbReference type="ARBA" id="ARBA00022598"/>
    </source>
</evidence>
<keyword evidence="5 14" id="KW-0436">Ligase</keyword>
<dbReference type="CDD" id="cd00818">
    <property type="entry name" value="IleRS_core"/>
    <property type="match status" value="1"/>
</dbReference>
<evidence type="ECO:0000259" key="15">
    <source>
        <dbReference type="Pfam" id="PF00133"/>
    </source>
</evidence>
<comment type="domain">
    <text evidence="14">IleRS has two distinct active sites: one for aminoacylation and one for editing. The misactivated valine is translocated from the active site to the editing site, which sterically excludes the correctly activated isoleucine. The single editing site contains two valyl binding pockets, one specific for each substrate (Val-AMP or Val-tRNA(Ile)).</text>
</comment>
<dbReference type="Gene3D" id="3.90.740.10">
    <property type="entry name" value="Valyl/Leucyl/Isoleucyl-tRNA synthetase, editing domain"/>
    <property type="match status" value="1"/>
</dbReference>
<dbReference type="Gene3D" id="1.10.10.830">
    <property type="entry name" value="Ile-tRNA synthetase CP2 domain-like"/>
    <property type="match status" value="1"/>
</dbReference>
<evidence type="ECO:0000313" key="19">
    <source>
        <dbReference type="Proteomes" id="UP000051859"/>
    </source>
</evidence>
<comment type="similarity">
    <text evidence="2 14">Belongs to the class-I aminoacyl-tRNA synthetase family. IleS type 1 subfamily.</text>
</comment>
<dbReference type="SUPFAM" id="SSF50677">
    <property type="entry name" value="ValRS/IleRS/LeuRS editing domain"/>
    <property type="match status" value="1"/>
</dbReference>
<dbReference type="EMBL" id="JQBX01000008">
    <property type="protein sequence ID" value="KRN94021.1"/>
    <property type="molecule type" value="Genomic_DNA"/>
</dbReference>
<feature type="binding site" evidence="14">
    <location>
        <position position="586"/>
    </location>
    <ligand>
        <name>L-isoleucyl-5'-AMP</name>
        <dbReference type="ChEBI" id="CHEBI:178002"/>
    </ligand>
</feature>
<evidence type="ECO:0000313" key="18">
    <source>
        <dbReference type="EMBL" id="KRN94021.1"/>
    </source>
</evidence>
<feature type="domain" description="Aminoacyl-tRNA synthetase class Ia" evidence="15">
    <location>
        <begin position="59"/>
        <end position="665"/>
    </location>
</feature>